<dbReference type="PRINTS" id="PR00120">
    <property type="entry name" value="HATPASE"/>
</dbReference>
<dbReference type="SFLD" id="SFLDS00003">
    <property type="entry name" value="Haloacid_Dehalogenase"/>
    <property type="match status" value="1"/>
</dbReference>
<evidence type="ECO:0000256" key="6">
    <source>
        <dbReference type="ARBA" id="ARBA00022692"/>
    </source>
</evidence>
<dbReference type="InterPro" id="IPR006122">
    <property type="entry name" value="HMA_Cu_ion-bd"/>
</dbReference>
<dbReference type="Proteomes" id="UP000766246">
    <property type="component" value="Unassembled WGS sequence"/>
</dbReference>
<dbReference type="InterPro" id="IPR059000">
    <property type="entry name" value="ATPase_P-type_domA"/>
</dbReference>
<dbReference type="Gene3D" id="3.40.50.1000">
    <property type="entry name" value="HAD superfamily/HAD-like"/>
    <property type="match status" value="1"/>
</dbReference>
<dbReference type="InterPro" id="IPR018303">
    <property type="entry name" value="ATPase_P-typ_P_site"/>
</dbReference>
<keyword evidence="6 21" id="KW-0812">Transmembrane</keyword>
<dbReference type="InterPro" id="IPR023298">
    <property type="entry name" value="ATPase_P-typ_TM_dom_sf"/>
</dbReference>
<protein>
    <recommendedName>
        <fullName evidence="4">Copper-exporting P-type ATPase</fullName>
        <ecNumber evidence="3">7.2.2.8</ecNumber>
    </recommendedName>
    <alternativeName>
        <fullName evidence="18">Copper-exporting P-type ATPase A</fullName>
    </alternativeName>
    <alternativeName>
        <fullName evidence="19">Cu(+)-exporting ATPase</fullName>
    </alternativeName>
</protein>
<dbReference type="NCBIfam" id="TIGR00003">
    <property type="entry name" value="copper ion binding protein"/>
    <property type="match status" value="2"/>
</dbReference>
<keyword evidence="12" id="KW-0460">Magnesium</keyword>
<keyword evidence="16" id="KW-0406">Ion transport</keyword>
<feature type="transmembrane region" description="Helical" evidence="21">
    <location>
        <begin position="389"/>
        <end position="411"/>
    </location>
</feature>
<dbReference type="SUPFAM" id="SSF55008">
    <property type="entry name" value="HMA, heavy metal-associated domain"/>
    <property type="match status" value="2"/>
</dbReference>
<dbReference type="EMBL" id="SVER01000007">
    <property type="protein sequence ID" value="MBE5918889.1"/>
    <property type="molecule type" value="Genomic_DNA"/>
</dbReference>
<feature type="transmembrane region" description="Helical" evidence="21">
    <location>
        <begin position="725"/>
        <end position="743"/>
    </location>
</feature>
<keyword evidence="5" id="KW-0813">Transport</keyword>
<keyword evidence="13" id="KW-1278">Translocase</keyword>
<dbReference type="EC" id="7.2.2.8" evidence="3"/>
<dbReference type="InterPro" id="IPR023214">
    <property type="entry name" value="HAD_sf"/>
</dbReference>
<dbReference type="NCBIfam" id="TIGR01511">
    <property type="entry name" value="ATPase-IB1_Cu"/>
    <property type="match status" value="1"/>
</dbReference>
<name>A0A927UAQ8_9FIRM</name>
<dbReference type="CDD" id="cd02094">
    <property type="entry name" value="P-type_ATPase_Cu-like"/>
    <property type="match status" value="1"/>
</dbReference>
<evidence type="ECO:0000256" key="19">
    <source>
        <dbReference type="ARBA" id="ARBA00033239"/>
    </source>
</evidence>
<keyword evidence="21" id="KW-1003">Cell membrane</keyword>
<dbReference type="GO" id="GO:0016887">
    <property type="term" value="F:ATP hydrolysis activity"/>
    <property type="evidence" value="ECO:0007669"/>
    <property type="project" value="InterPro"/>
</dbReference>
<evidence type="ECO:0000256" key="9">
    <source>
        <dbReference type="ARBA" id="ARBA00022741"/>
    </source>
</evidence>
<evidence type="ECO:0000256" key="14">
    <source>
        <dbReference type="ARBA" id="ARBA00022989"/>
    </source>
</evidence>
<feature type="transmembrane region" description="Helical" evidence="21">
    <location>
        <begin position="696"/>
        <end position="719"/>
    </location>
</feature>
<dbReference type="InterPro" id="IPR023299">
    <property type="entry name" value="ATPase_P-typ_cyto_dom_N"/>
</dbReference>
<evidence type="ECO:0000256" key="1">
    <source>
        <dbReference type="ARBA" id="ARBA00004651"/>
    </source>
</evidence>
<dbReference type="PANTHER" id="PTHR43520">
    <property type="entry name" value="ATP7, ISOFORM B"/>
    <property type="match status" value="1"/>
</dbReference>
<accession>A0A927UAQ8</accession>
<evidence type="ECO:0000256" key="5">
    <source>
        <dbReference type="ARBA" id="ARBA00022448"/>
    </source>
</evidence>
<dbReference type="FunFam" id="2.70.150.10:FF:000002">
    <property type="entry name" value="Copper-transporting ATPase 1, putative"/>
    <property type="match status" value="1"/>
</dbReference>
<dbReference type="InterPro" id="IPR036163">
    <property type="entry name" value="HMA_dom_sf"/>
</dbReference>
<dbReference type="Pfam" id="PF00122">
    <property type="entry name" value="E1-E2_ATPase"/>
    <property type="match status" value="1"/>
</dbReference>
<reference evidence="23" key="1">
    <citation type="submission" date="2019-04" db="EMBL/GenBank/DDBJ databases">
        <title>Evolution of Biomass-Degrading Anaerobic Consortia Revealed by Metagenomics.</title>
        <authorList>
            <person name="Peng X."/>
        </authorList>
    </citation>
    <scope>NUCLEOTIDE SEQUENCE</scope>
    <source>
        <strain evidence="23">SIG311</strain>
    </source>
</reference>
<dbReference type="PRINTS" id="PR00119">
    <property type="entry name" value="CATATPASE"/>
</dbReference>
<dbReference type="Gene3D" id="2.70.150.10">
    <property type="entry name" value="Calcium-transporting ATPase, cytoplasmic transduction domain A"/>
    <property type="match status" value="1"/>
</dbReference>
<evidence type="ECO:0000256" key="20">
    <source>
        <dbReference type="ARBA" id="ARBA00049289"/>
    </source>
</evidence>
<keyword evidence="10" id="KW-0187">Copper transport</keyword>
<dbReference type="NCBIfam" id="TIGR01525">
    <property type="entry name" value="ATPase-IB_hvy"/>
    <property type="match status" value="1"/>
</dbReference>
<evidence type="ECO:0000313" key="24">
    <source>
        <dbReference type="Proteomes" id="UP000766246"/>
    </source>
</evidence>
<dbReference type="GO" id="GO:0005507">
    <property type="term" value="F:copper ion binding"/>
    <property type="evidence" value="ECO:0007669"/>
    <property type="project" value="InterPro"/>
</dbReference>
<dbReference type="Pfam" id="PF00702">
    <property type="entry name" value="Hydrolase"/>
    <property type="match status" value="1"/>
</dbReference>
<dbReference type="GO" id="GO:0055070">
    <property type="term" value="P:copper ion homeostasis"/>
    <property type="evidence" value="ECO:0007669"/>
    <property type="project" value="TreeGrafter"/>
</dbReference>
<dbReference type="FunFam" id="3.40.50.1000:FF:000144">
    <property type="entry name" value="copper-transporting ATPase 1 isoform X2"/>
    <property type="match status" value="1"/>
</dbReference>
<feature type="transmembrane region" description="Helical" evidence="21">
    <location>
        <begin position="165"/>
        <end position="183"/>
    </location>
</feature>
<dbReference type="SUPFAM" id="SSF81653">
    <property type="entry name" value="Calcium ATPase, transduction domain A"/>
    <property type="match status" value="1"/>
</dbReference>
<feature type="domain" description="HMA" evidence="22">
    <location>
        <begin position="780"/>
        <end position="845"/>
    </location>
</feature>
<gene>
    <name evidence="23" type="ORF">E7272_03505</name>
</gene>
<dbReference type="InterPro" id="IPR006121">
    <property type="entry name" value="HMA_dom"/>
</dbReference>
<evidence type="ECO:0000256" key="15">
    <source>
        <dbReference type="ARBA" id="ARBA00023008"/>
    </source>
</evidence>
<dbReference type="InterPro" id="IPR017969">
    <property type="entry name" value="Heavy-metal-associated_CS"/>
</dbReference>
<evidence type="ECO:0000256" key="2">
    <source>
        <dbReference type="ARBA" id="ARBA00006024"/>
    </source>
</evidence>
<dbReference type="CDD" id="cd00371">
    <property type="entry name" value="HMA"/>
    <property type="match status" value="2"/>
</dbReference>
<feature type="domain" description="HMA" evidence="22">
    <location>
        <begin position="1"/>
        <end position="63"/>
    </location>
</feature>
<keyword evidence="11 21" id="KW-0067">ATP-binding</keyword>
<evidence type="ECO:0000256" key="18">
    <source>
        <dbReference type="ARBA" id="ARBA00029719"/>
    </source>
</evidence>
<evidence type="ECO:0000259" key="22">
    <source>
        <dbReference type="PROSITE" id="PS50846"/>
    </source>
</evidence>
<evidence type="ECO:0000256" key="10">
    <source>
        <dbReference type="ARBA" id="ARBA00022796"/>
    </source>
</evidence>
<dbReference type="PROSITE" id="PS50846">
    <property type="entry name" value="HMA_2"/>
    <property type="match status" value="2"/>
</dbReference>
<dbReference type="Pfam" id="PF00403">
    <property type="entry name" value="HMA"/>
    <property type="match status" value="2"/>
</dbReference>
<evidence type="ECO:0000256" key="17">
    <source>
        <dbReference type="ARBA" id="ARBA00023136"/>
    </source>
</evidence>
<dbReference type="NCBIfam" id="TIGR01494">
    <property type="entry name" value="ATPase_P-type"/>
    <property type="match status" value="1"/>
</dbReference>
<feature type="transmembrane region" description="Helical" evidence="21">
    <location>
        <begin position="94"/>
        <end position="114"/>
    </location>
</feature>
<dbReference type="GO" id="GO:0005886">
    <property type="term" value="C:plasma membrane"/>
    <property type="evidence" value="ECO:0007669"/>
    <property type="project" value="UniProtKB-SubCell"/>
</dbReference>
<evidence type="ECO:0000256" key="21">
    <source>
        <dbReference type="RuleBase" id="RU362081"/>
    </source>
</evidence>
<evidence type="ECO:0000313" key="23">
    <source>
        <dbReference type="EMBL" id="MBE5918889.1"/>
    </source>
</evidence>
<dbReference type="SUPFAM" id="SSF81665">
    <property type="entry name" value="Calcium ATPase, transmembrane domain M"/>
    <property type="match status" value="1"/>
</dbReference>
<dbReference type="InterPro" id="IPR036412">
    <property type="entry name" value="HAD-like_sf"/>
</dbReference>
<dbReference type="PROSITE" id="PS00154">
    <property type="entry name" value="ATPASE_E1_E2"/>
    <property type="match status" value="1"/>
</dbReference>
<dbReference type="InterPro" id="IPR027256">
    <property type="entry name" value="P-typ_ATPase_IB"/>
</dbReference>
<sequence>MKQYNVTGMSCAACQARVEKAVSAVPGVDSCAVSLLTNSMGVEGSADAAAIIKAVEDAGYGASVKASEDANSSSVPNYDNDLKDTETPKIRNRLIASVIILLPLMYVTMGHMMWGWPLPRFLDGNHIAMGIYELILAATIMVINQRFFISGFKGLMHRAPNMDTLVAMGSAASFIYSVYALFAMTSAQLNGDSTKVMELMDEFYFESAAMILTLITVGKLLEAISKGRTTNALKDLMKLAAKTAVVIVDGKEVEVPIEQVKIGDRFVVRPGDNIPVDGVVIEGSSAVNEAALTGESIPVDKAVGDTVSAATSNESGYMVCEATRVGKDTTLSQIIQMVSDAAATKAPIAKIADRVSGVFVPAVILIALITFVIWILVGQPVGYALARAISVLVISCPCALGLATPVAIMVGNGMGAKNGIMFKTAVSLEETGKTQIVALDKTGTITKGEPKVIGVYEAEGIDDVDLVRTAFALESKSEHPLAKAIVEHGLEDGMEPADISDFKAHAGSGLSAMLDGENIYGGNGDFIKKYVDIDEENLGLADTLANKGETPLFFAKGNRFLGIISVADVIKDDSPEAIRHLKNMGIHVVMLTGDNEKTAQAIAKEAGVDEVISGVKPDGKEEVIRKLQEFGKVAMVGDGINDAPALTRADIGIAIGAGTDVAIDAADVVVVKSRLSDVAAAIRLSKATLKNIHENLFWAFFYNIIGIPLAAGAYIHAFGWTLNPMFGAAAMSLSSFCVVNNALRLNLFKMHDSSKDKPMKNTLGHDMLVNNTVNNKEENNTMEITVKGMMCQHCEAHVKEALEKIAGVEEATANHEANTVTLKTSADVAEADLKSAVEGAGYEFAGIR</sequence>
<evidence type="ECO:0000256" key="7">
    <source>
        <dbReference type="ARBA" id="ARBA00022723"/>
    </source>
</evidence>
<dbReference type="SFLD" id="SFLDG00002">
    <property type="entry name" value="C1.7:_P-type_atpase_like"/>
    <property type="match status" value="1"/>
</dbReference>
<keyword evidence="17 21" id="KW-0472">Membrane</keyword>
<feature type="transmembrane region" description="Helical" evidence="21">
    <location>
        <begin position="203"/>
        <end position="221"/>
    </location>
</feature>
<evidence type="ECO:0000256" key="4">
    <source>
        <dbReference type="ARBA" id="ARBA00015102"/>
    </source>
</evidence>
<dbReference type="InterPro" id="IPR008250">
    <property type="entry name" value="ATPase_P-typ_transduc_dom_A_sf"/>
</dbReference>
<evidence type="ECO:0000256" key="8">
    <source>
        <dbReference type="ARBA" id="ARBA00022737"/>
    </source>
</evidence>
<comment type="caution">
    <text evidence="23">The sequence shown here is derived from an EMBL/GenBank/DDBJ whole genome shotgun (WGS) entry which is preliminary data.</text>
</comment>
<organism evidence="23 24">
    <name type="scientific">Pseudobutyrivibrio ruminis</name>
    <dbReference type="NCBI Taxonomy" id="46206"/>
    <lineage>
        <taxon>Bacteria</taxon>
        <taxon>Bacillati</taxon>
        <taxon>Bacillota</taxon>
        <taxon>Clostridia</taxon>
        <taxon>Lachnospirales</taxon>
        <taxon>Lachnospiraceae</taxon>
        <taxon>Pseudobutyrivibrio</taxon>
    </lineage>
</organism>
<evidence type="ECO:0000256" key="3">
    <source>
        <dbReference type="ARBA" id="ARBA00012517"/>
    </source>
</evidence>
<dbReference type="AlphaFoldDB" id="A0A927UAQ8"/>
<evidence type="ECO:0000256" key="12">
    <source>
        <dbReference type="ARBA" id="ARBA00022842"/>
    </source>
</evidence>
<dbReference type="SUPFAM" id="SSF56784">
    <property type="entry name" value="HAD-like"/>
    <property type="match status" value="1"/>
</dbReference>
<keyword evidence="9 21" id="KW-0547">Nucleotide-binding</keyword>
<dbReference type="GO" id="GO:0140581">
    <property type="term" value="F:P-type monovalent copper transporter activity"/>
    <property type="evidence" value="ECO:0007669"/>
    <property type="project" value="UniProtKB-EC"/>
</dbReference>
<dbReference type="Gene3D" id="3.30.70.100">
    <property type="match status" value="2"/>
</dbReference>
<proteinExistence type="inferred from homology"/>
<dbReference type="PANTHER" id="PTHR43520:SF8">
    <property type="entry name" value="P-TYPE CU(+) TRANSPORTER"/>
    <property type="match status" value="1"/>
</dbReference>
<comment type="similarity">
    <text evidence="2 21">Belongs to the cation transport ATPase (P-type) (TC 3.A.3) family. Type IB subfamily.</text>
</comment>
<dbReference type="SFLD" id="SFLDF00027">
    <property type="entry name" value="p-type_atpase"/>
    <property type="match status" value="1"/>
</dbReference>
<dbReference type="Gene3D" id="3.40.1110.10">
    <property type="entry name" value="Calcium-transporting ATPase, cytoplasmic domain N"/>
    <property type="match status" value="1"/>
</dbReference>
<feature type="transmembrane region" description="Helical" evidence="21">
    <location>
        <begin position="126"/>
        <end position="144"/>
    </location>
</feature>
<keyword evidence="7 21" id="KW-0479">Metal-binding</keyword>
<evidence type="ECO:0000256" key="11">
    <source>
        <dbReference type="ARBA" id="ARBA00022840"/>
    </source>
</evidence>
<dbReference type="GO" id="GO:0043682">
    <property type="term" value="F:P-type divalent copper transporter activity"/>
    <property type="evidence" value="ECO:0007669"/>
    <property type="project" value="TreeGrafter"/>
</dbReference>
<comment type="catalytic activity">
    <reaction evidence="20">
        <text>Cu(+)(in) + ATP + H2O = Cu(+)(out) + ADP + phosphate + H(+)</text>
        <dbReference type="Rhea" id="RHEA:25792"/>
        <dbReference type="ChEBI" id="CHEBI:15377"/>
        <dbReference type="ChEBI" id="CHEBI:15378"/>
        <dbReference type="ChEBI" id="CHEBI:30616"/>
        <dbReference type="ChEBI" id="CHEBI:43474"/>
        <dbReference type="ChEBI" id="CHEBI:49552"/>
        <dbReference type="ChEBI" id="CHEBI:456216"/>
        <dbReference type="EC" id="7.2.2.8"/>
    </reaction>
</comment>
<evidence type="ECO:0000256" key="16">
    <source>
        <dbReference type="ARBA" id="ARBA00023065"/>
    </source>
</evidence>
<keyword evidence="8" id="KW-0677">Repeat</keyword>
<dbReference type="GO" id="GO:0005524">
    <property type="term" value="F:ATP binding"/>
    <property type="evidence" value="ECO:0007669"/>
    <property type="project" value="UniProtKB-UniRule"/>
</dbReference>
<evidence type="ECO:0000256" key="13">
    <source>
        <dbReference type="ARBA" id="ARBA00022967"/>
    </source>
</evidence>
<dbReference type="InterPro" id="IPR001757">
    <property type="entry name" value="P_typ_ATPase"/>
</dbReference>
<keyword evidence="14 21" id="KW-1133">Transmembrane helix</keyword>
<comment type="subcellular location">
    <subcellularLocation>
        <location evidence="1">Cell membrane</location>
        <topology evidence="1">Multi-pass membrane protein</topology>
    </subcellularLocation>
</comment>
<dbReference type="PROSITE" id="PS01047">
    <property type="entry name" value="HMA_1"/>
    <property type="match status" value="1"/>
</dbReference>
<dbReference type="InterPro" id="IPR044492">
    <property type="entry name" value="P_typ_ATPase_HD_dom"/>
</dbReference>
<feature type="transmembrane region" description="Helical" evidence="21">
    <location>
        <begin position="355"/>
        <end position="377"/>
    </location>
</feature>
<keyword evidence="15" id="KW-0186">Copper</keyword>